<evidence type="ECO:0000256" key="10">
    <source>
        <dbReference type="ARBA" id="ARBA00044345"/>
    </source>
</evidence>
<comment type="subcellular location">
    <subcellularLocation>
        <location evidence="1">Cytoplasm</location>
        <location evidence="1">Cytosol</location>
    </subcellularLocation>
</comment>
<dbReference type="InterPro" id="IPR051956">
    <property type="entry name" value="eIF2B_epsilon"/>
</dbReference>
<dbReference type="Proteomes" id="UP000030854">
    <property type="component" value="Unassembled WGS sequence"/>
</dbReference>
<sequence>MNIKSSKPTKGAAKGGKLGAKIKKTPTTGKKEEDDREESLQAVILADFFETRFVPFTLETPRCLLPLANTALLEYTLEFLAMSGVADIYIYCGAYASIIEDYIEESRWNSDSPTSPFQVLKTVKTSARSIGDAMRDLDSRNLIKGDFLIVYGDLISNFPIDKALKTHRARNRADKNAIMTMVLRTAGRGTHRTAAKGVTPVFVVDPKVNRCLHYEEIHPLQAMRCINIDPKLLTAHPEIEIRSDLIDCGIDICTPDVLALWAESFDFEFPRRDFLNGVLKDFELHGKMIYTDITDNYYAARVSNLQMYESVSKDVLGRWTYPFVPDSNLVTGQTYKYEKGKLCKENGVILARTCKVGKRTVLGRDTVIDDASVIENSIIGRQCQVGKNVTIKNAYIWDDVKIGDGSVINRAIIANRCVIGKDCNIQPGALISFGVRIGNGIVVKENQKITCSGRANYDDDSEVASNKTLSDPTLVGDDGEGHLCCEDSDEDEDEGYIFHSSLTYSIAHLNLSESSISSFESKLSVDETQPTDIRHSSFTGSVLSNTDNVSHNESFHTDAVNGILDTLKEHGDFDSAKLELMGLRLSTDATDQQVCRAIAVAFVKRIVQLMENENLEAIKAVKLVFDTSGAEKFFKEVGIGLDHLIDSQVQMITCLQRDLTQRSIGATVLAALSQNLYSREVLEEDAFLKWWNHCETMGLEDTDQMTLVREKTGIFIEWLKQAESESSDNDESDTNE</sequence>
<comment type="similarity">
    <text evidence="2">Belongs to the eIF-2B gamma/epsilon subunits family.</text>
</comment>
<dbReference type="InterPro" id="IPR035543">
    <property type="entry name" value="eIF-2B_epsilon_N"/>
</dbReference>
<dbReference type="CDD" id="cd04197">
    <property type="entry name" value="eIF-2B_epsilon_N"/>
    <property type="match status" value="1"/>
</dbReference>
<dbReference type="SUPFAM" id="SSF51161">
    <property type="entry name" value="Trimeric LpxA-like enzymes"/>
    <property type="match status" value="1"/>
</dbReference>
<dbReference type="PANTHER" id="PTHR45887">
    <property type="entry name" value="TRANSLATION INITIATION FACTOR EIF-2B SUBUNIT EPSILON"/>
    <property type="match status" value="1"/>
</dbReference>
<evidence type="ECO:0000256" key="3">
    <source>
        <dbReference type="ARBA" id="ARBA00018601"/>
    </source>
</evidence>
<feature type="region of interest" description="Disordered" evidence="12">
    <location>
        <begin position="1"/>
        <end position="36"/>
    </location>
</feature>
<comment type="caution">
    <text evidence="14">The sequence shown here is derived from an EMBL/GenBank/DDBJ whole genome shotgun (WGS) entry which is preliminary data.</text>
</comment>
<dbReference type="InterPro" id="IPR016024">
    <property type="entry name" value="ARM-type_fold"/>
</dbReference>
<dbReference type="Pfam" id="PF02020">
    <property type="entry name" value="W2"/>
    <property type="match status" value="1"/>
</dbReference>
<dbReference type="CDD" id="cd11558">
    <property type="entry name" value="W2_eIF2B_epsilon"/>
    <property type="match status" value="1"/>
</dbReference>
<dbReference type="GO" id="GO:0002183">
    <property type="term" value="P:cytoplasmic translational initiation"/>
    <property type="evidence" value="ECO:0007669"/>
    <property type="project" value="EnsemblFungi"/>
</dbReference>
<dbReference type="OMA" id="LAQSCKI"/>
<dbReference type="FunFam" id="3.90.550.10:FF:000066">
    <property type="entry name" value="Translation initiation factor eIF-2B subunit epsilon"/>
    <property type="match status" value="1"/>
</dbReference>
<evidence type="ECO:0000256" key="1">
    <source>
        <dbReference type="ARBA" id="ARBA00004514"/>
    </source>
</evidence>
<evidence type="ECO:0000313" key="14">
    <source>
        <dbReference type="EMBL" id="KHJ30488.1"/>
    </source>
</evidence>
<evidence type="ECO:0000256" key="2">
    <source>
        <dbReference type="ARBA" id="ARBA00007878"/>
    </source>
</evidence>
<dbReference type="GO" id="GO:0005829">
    <property type="term" value="C:cytosol"/>
    <property type="evidence" value="ECO:0007669"/>
    <property type="project" value="UniProtKB-SubCell"/>
</dbReference>
<keyword evidence="5 14" id="KW-0396">Initiation factor</keyword>
<dbReference type="AlphaFoldDB" id="A0A0B1NWY6"/>
<dbReference type="GO" id="GO:0005085">
    <property type="term" value="F:guanyl-nucleotide exchange factor activity"/>
    <property type="evidence" value="ECO:0007669"/>
    <property type="project" value="EnsemblFungi"/>
</dbReference>
<reference evidence="14 15" key="1">
    <citation type="journal article" date="2014" name="BMC Genomics">
        <title>Adaptive genomic structural variation in the grape powdery mildew pathogen, Erysiphe necator.</title>
        <authorList>
            <person name="Jones L."/>
            <person name="Riaz S."/>
            <person name="Morales-Cruz A."/>
            <person name="Amrine K.C."/>
            <person name="McGuire B."/>
            <person name="Gubler W.D."/>
            <person name="Walker M.A."/>
            <person name="Cantu D."/>
        </authorList>
    </citation>
    <scope>NUCLEOTIDE SEQUENCE [LARGE SCALE GENOMIC DNA]</scope>
    <source>
        <strain evidence="15">c</strain>
    </source>
</reference>
<organism evidence="14 15">
    <name type="scientific">Uncinula necator</name>
    <name type="common">Grape powdery mildew</name>
    <dbReference type="NCBI Taxonomy" id="52586"/>
    <lineage>
        <taxon>Eukaryota</taxon>
        <taxon>Fungi</taxon>
        <taxon>Dikarya</taxon>
        <taxon>Ascomycota</taxon>
        <taxon>Pezizomycotina</taxon>
        <taxon>Leotiomycetes</taxon>
        <taxon>Erysiphales</taxon>
        <taxon>Erysiphaceae</taxon>
        <taxon>Erysiphe</taxon>
    </lineage>
</organism>
<dbReference type="InterPro" id="IPR005835">
    <property type="entry name" value="NTP_transferase_dom"/>
</dbReference>
<dbReference type="PROSITE" id="PS51363">
    <property type="entry name" value="W2"/>
    <property type="match status" value="1"/>
</dbReference>
<dbReference type="Pfam" id="PF25084">
    <property type="entry name" value="LbH_EIF2B"/>
    <property type="match status" value="1"/>
</dbReference>
<dbReference type="EMBL" id="JNVN01004131">
    <property type="protein sequence ID" value="KHJ30488.1"/>
    <property type="molecule type" value="Genomic_DNA"/>
</dbReference>
<dbReference type="Gene3D" id="3.90.550.10">
    <property type="entry name" value="Spore Coat Polysaccharide Biosynthesis Protein SpsA, Chain A"/>
    <property type="match status" value="1"/>
</dbReference>
<dbReference type="HOGENOM" id="CLU_012507_1_0_1"/>
<dbReference type="STRING" id="52586.A0A0B1NWY6"/>
<dbReference type="GO" id="GO:0006446">
    <property type="term" value="P:regulation of translational initiation"/>
    <property type="evidence" value="ECO:0007669"/>
    <property type="project" value="EnsemblFungi"/>
</dbReference>
<proteinExistence type="inferred from homology"/>
<evidence type="ECO:0000256" key="9">
    <source>
        <dbReference type="ARBA" id="ARBA00044144"/>
    </source>
</evidence>
<dbReference type="Gene3D" id="1.25.40.180">
    <property type="match status" value="1"/>
</dbReference>
<evidence type="ECO:0000313" key="15">
    <source>
        <dbReference type="Proteomes" id="UP000030854"/>
    </source>
</evidence>
<dbReference type="CDD" id="cd05787">
    <property type="entry name" value="LbH_eIF2B_epsilon"/>
    <property type="match status" value="1"/>
</dbReference>
<keyword evidence="15" id="KW-1185">Reference proteome</keyword>
<protein>
    <recommendedName>
        <fullName evidence="3">Mannose-1-phosphate guanyltransferase</fullName>
    </recommendedName>
    <alternativeName>
        <fullName evidence="8">GDP-mannose pyrophosphorylase</fullName>
    </alternativeName>
    <alternativeName>
        <fullName evidence="7">GTP-mannose-1-phosphate guanylyltransferase</fullName>
    </alternativeName>
    <alternativeName>
        <fullName evidence="9">Translation initiation factor eIF2B subunit epsilon</fullName>
    </alternativeName>
    <alternativeName>
        <fullName evidence="10">eIF2B GDP-GTP exchange factor subunit epsilon</fullName>
    </alternativeName>
</protein>
<dbReference type="InterPro" id="IPR003307">
    <property type="entry name" value="W2_domain"/>
</dbReference>
<dbReference type="InterPro" id="IPR056764">
    <property type="entry name" value="LbH_EIF2B3/5"/>
</dbReference>
<feature type="domain" description="W2" evidence="13">
    <location>
        <begin position="549"/>
        <end position="729"/>
    </location>
</feature>
<keyword evidence="6" id="KW-0648">Protein biosynthesis</keyword>
<comment type="subunit">
    <text evidence="11">Component of the translation initiation factor 2B (eIF2B) complex which is a heterodecamer of two sets of five different subunits: alpha, beta, gamma, delta and epsilon. Subunits alpha, beta and delta comprise a regulatory subcomplex and subunits epsilon and gamma comprise a catalytic subcomplex. Within the complex, the hexameric regulatory complex resides at the center, with the two heterodimeric catalytic subcomplexes bound on opposite sides.</text>
</comment>
<accession>A0A0B1NWY6</accession>
<evidence type="ECO:0000259" key="13">
    <source>
        <dbReference type="PROSITE" id="PS51363"/>
    </source>
</evidence>
<dbReference type="InterPro" id="IPR029044">
    <property type="entry name" value="Nucleotide-diphossugar_trans"/>
</dbReference>
<dbReference type="SUPFAM" id="SSF48371">
    <property type="entry name" value="ARM repeat"/>
    <property type="match status" value="1"/>
</dbReference>
<evidence type="ECO:0000256" key="7">
    <source>
        <dbReference type="ARBA" id="ARBA00030179"/>
    </source>
</evidence>
<evidence type="ECO:0000256" key="6">
    <source>
        <dbReference type="ARBA" id="ARBA00022917"/>
    </source>
</evidence>
<dbReference type="Pfam" id="PF00483">
    <property type="entry name" value="NTP_transferase"/>
    <property type="match status" value="1"/>
</dbReference>
<dbReference type="OrthoDB" id="424572at2759"/>
<evidence type="ECO:0000256" key="8">
    <source>
        <dbReference type="ARBA" id="ARBA00031190"/>
    </source>
</evidence>
<dbReference type="GO" id="GO:0005851">
    <property type="term" value="C:eukaryotic translation initiation factor 2B complex"/>
    <property type="evidence" value="ECO:0007669"/>
    <property type="project" value="EnsemblFungi"/>
</dbReference>
<evidence type="ECO:0000256" key="12">
    <source>
        <dbReference type="SAM" id="MobiDB-lite"/>
    </source>
</evidence>
<dbReference type="InterPro" id="IPR011004">
    <property type="entry name" value="Trimer_LpxA-like_sf"/>
</dbReference>
<keyword evidence="4" id="KW-0963">Cytoplasm</keyword>
<name>A0A0B1NWY6_UNCNE</name>
<dbReference type="GO" id="GO:0031369">
    <property type="term" value="F:translation initiation factor binding"/>
    <property type="evidence" value="ECO:0007669"/>
    <property type="project" value="InterPro"/>
</dbReference>
<gene>
    <name evidence="14" type="ORF">EV44_g5941</name>
</gene>
<dbReference type="InterPro" id="IPR044123">
    <property type="entry name" value="W2_eIF2B_epsilon"/>
</dbReference>
<evidence type="ECO:0000256" key="4">
    <source>
        <dbReference type="ARBA" id="ARBA00022490"/>
    </source>
</evidence>
<dbReference type="GO" id="GO:0003743">
    <property type="term" value="F:translation initiation factor activity"/>
    <property type="evidence" value="ECO:0007669"/>
    <property type="project" value="UniProtKB-KW"/>
</dbReference>
<dbReference type="Gene3D" id="2.160.10.10">
    <property type="entry name" value="Hexapeptide repeat proteins"/>
    <property type="match status" value="1"/>
</dbReference>
<evidence type="ECO:0000256" key="5">
    <source>
        <dbReference type="ARBA" id="ARBA00022540"/>
    </source>
</evidence>
<dbReference type="SUPFAM" id="SSF53448">
    <property type="entry name" value="Nucleotide-diphospho-sugar transferases"/>
    <property type="match status" value="1"/>
</dbReference>
<dbReference type="PANTHER" id="PTHR45887:SF1">
    <property type="entry name" value="TRANSLATION INITIATION FACTOR EIF-2B SUBUNIT EPSILON"/>
    <property type="match status" value="1"/>
</dbReference>
<evidence type="ECO:0000256" key="11">
    <source>
        <dbReference type="ARBA" id="ARBA00046432"/>
    </source>
</evidence>